<evidence type="ECO:0008006" key="3">
    <source>
        <dbReference type="Google" id="ProtNLM"/>
    </source>
</evidence>
<organism evidence="1 2">
    <name type="scientific">Blepharisma stoltei</name>
    <dbReference type="NCBI Taxonomy" id="1481888"/>
    <lineage>
        <taxon>Eukaryota</taxon>
        <taxon>Sar</taxon>
        <taxon>Alveolata</taxon>
        <taxon>Ciliophora</taxon>
        <taxon>Postciliodesmatophora</taxon>
        <taxon>Heterotrichea</taxon>
        <taxon>Heterotrichida</taxon>
        <taxon>Blepharismidae</taxon>
        <taxon>Blepharisma</taxon>
    </lineage>
</organism>
<sequence length="277" mass="32474">MLKTFLTVLLHTQHQKIIESLPISEPKTEIKQKRRSRYDQKGRIHKCGCGKAYLSYPALFTHIKTKHDRQNPDCSDVPRVKARSKRRSLPKIINTNRPAKIAKPESAAEINERQLLGDEASYLREIGCYSSHGTDATENFPRIFKNHREYEHTLLPILKEIMLSETNKNGENTEKEYIGADIFAKFLLNHAKVCQKDFYNELVLFIVLLYKFLDEEVAEGFLSTNNCEEVPCYLPRFMVYLDAIKCEFDKAKLLELVNHFIEWLYSHKYTHMRVIYN</sequence>
<accession>A0AAU9IQJ1</accession>
<gene>
    <name evidence="1" type="ORF">BSTOLATCC_MIC16860</name>
</gene>
<keyword evidence="2" id="KW-1185">Reference proteome</keyword>
<protein>
    <recommendedName>
        <fullName evidence="3">C2H2-type domain-containing protein</fullName>
    </recommendedName>
</protein>
<dbReference type="AlphaFoldDB" id="A0AAU9IQJ1"/>
<proteinExistence type="predicted"/>
<dbReference type="EMBL" id="CAJZBQ010000016">
    <property type="protein sequence ID" value="CAG9316758.1"/>
    <property type="molecule type" value="Genomic_DNA"/>
</dbReference>
<comment type="caution">
    <text evidence="1">The sequence shown here is derived from an EMBL/GenBank/DDBJ whole genome shotgun (WGS) entry which is preliminary data.</text>
</comment>
<name>A0AAU9IQJ1_9CILI</name>
<dbReference type="Proteomes" id="UP001162131">
    <property type="component" value="Unassembled WGS sequence"/>
</dbReference>
<reference evidence="1" key="1">
    <citation type="submission" date="2021-09" db="EMBL/GenBank/DDBJ databases">
        <authorList>
            <consortium name="AG Swart"/>
            <person name="Singh M."/>
            <person name="Singh A."/>
            <person name="Seah K."/>
            <person name="Emmerich C."/>
        </authorList>
    </citation>
    <scope>NUCLEOTIDE SEQUENCE</scope>
    <source>
        <strain evidence="1">ATCC30299</strain>
    </source>
</reference>
<evidence type="ECO:0000313" key="1">
    <source>
        <dbReference type="EMBL" id="CAG9316758.1"/>
    </source>
</evidence>
<evidence type="ECO:0000313" key="2">
    <source>
        <dbReference type="Proteomes" id="UP001162131"/>
    </source>
</evidence>